<sequence length="96" mass="9935">MSISSISGSSSGYGSDLFGAQVVSKTLDYMNNQGSGSDYAITDKQSFGAAVVSKTLDYMNSGGSSGGSDMAQTYDFNKSVLSGYMSGIGQFADYNI</sequence>
<reference evidence="1 2" key="1">
    <citation type="submission" date="2017-06" db="EMBL/GenBank/DDBJ databases">
        <authorList>
            <person name="Kim H.J."/>
            <person name="Triplett B.A."/>
        </authorList>
    </citation>
    <scope>NUCLEOTIDE SEQUENCE [LARGE SCALE GENOMIC DNA]</scope>
    <source>
        <strain evidence="1 2">DSM 13116</strain>
    </source>
</reference>
<protein>
    <submittedName>
        <fullName evidence="1">Uncharacterized protein</fullName>
    </submittedName>
</protein>
<accession>A0A238XTH6</accession>
<dbReference type="Proteomes" id="UP000198324">
    <property type="component" value="Unassembled WGS sequence"/>
</dbReference>
<name>A0A238XTH6_9BACT</name>
<organism evidence="1 2">
    <name type="scientific">Humidesulfovibrio mexicanus</name>
    <dbReference type="NCBI Taxonomy" id="147047"/>
    <lineage>
        <taxon>Bacteria</taxon>
        <taxon>Pseudomonadati</taxon>
        <taxon>Thermodesulfobacteriota</taxon>
        <taxon>Desulfovibrionia</taxon>
        <taxon>Desulfovibrionales</taxon>
        <taxon>Desulfovibrionaceae</taxon>
        <taxon>Humidesulfovibrio</taxon>
    </lineage>
</organism>
<keyword evidence="2" id="KW-1185">Reference proteome</keyword>
<gene>
    <name evidence="1" type="ORF">SAMN04488503_0435</name>
</gene>
<proteinExistence type="predicted"/>
<dbReference type="EMBL" id="FZOC01000001">
    <property type="protein sequence ID" value="SNR62356.1"/>
    <property type="molecule type" value="Genomic_DNA"/>
</dbReference>
<dbReference type="OrthoDB" id="5459532at2"/>
<dbReference type="AlphaFoldDB" id="A0A238XTH6"/>
<evidence type="ECO:0000313" key="2">
    <source>
        <dbReference type="Proteomes" id="UP000198324"/>
    </source>
</evidence>
<dbReference type="RefSeq" id="WP_089271248.1">
    <property type="nucleotide sequence ID" value="NZ_FZOC01000001.1"/>
</dbReference>
<evidence type="ECO:0000313" key="1">
    <source>
        <dbReference type="EMBL" id="SNR62356.1"/>
    </source>
</evidence>